<evidence type="ECO:0000313" key="1">
    <source>
        <dbReference type="EMBL" id="CAI6377226.1"/>
    </source>
</evidence>
<sequence>MLKKAKYRRFVEEFVADEVVSVDQNEISMINNINTETENNVFKWPHEAILLLVEEFRKELMTSIRGGYLKKKIGKI</sequence>
<gene>
    <name evidence="1" type="ORF">MEUPH1_LOCUS30517</name>
</gene>
<keyword evidence="2" id="KW-1185">Reference proteome</keyword>
<proteinExistence type="predicted"/>
<accession>A0AAV0YCL5</accession>
<organism evidence="1 2">
    <name type="scientific">Macrosiphum euphorbiae</name>
    <name type="common">potato aphid</name>
    <dbReference type="NCBI Taxonomy" id="13131"/>
    <lineage>
        <taxon>Eukaryota</taxon>
        <taxon>Metazoa</taxon>
        <taxon>Ecdysozoa</taxon>
        <taxon>Arthropoda</taxon>
        <taxon>Hexapoda</taxon>
        <taxon>Insecta</taxon>
        <taxon>Pterygota</taxon>
        <taxon>Neoptera</taxon>
        <taxon>Paraneoptera</taxon>
        <taxon>Hemiptera</taxon>
        <taxon>Sternorrhyncha</taxon>
        <taxon>Aphidomorpha</taxon>
        <taxon>Aphidoidea</taxon>
        <taxon>Aphididae</taxon>
        <taxon>Macrosiphini</taxon>
        <taxon>Macrosiphum</taxon>
    </lineage>
</organism>
<protein>
    <submittedName>
        <fullName evidence="1">Uncharacterized protein</fullName>
    </submittedName>
</protein>
<dbReference type="Proteomes" id="UP001160148">
    <property type="component" value="Unassembled WGS sequence"/>
</dbReference>
<comment type="caution">
    <text evidence="1">The sequence shown here is derived from an EMBL/GenBank/DDBJ whole genome shotgun (WGS) entry which is preliminary data.</text>
</comment>
<name>A0AAV0YCL5_9HEMI</name>
<evidence type="ECO:0000313" key="2">
    <source>
        <dbReference type="Proteomes" id="UP001160148"/>
    </source>
</evidence>
<dbReference type="EMBL" id="CARXXK010001672">
    <property type="protein sequence ID" value="CAI6377226.1"/>
    <property type="molecule type" value="Genomic_DNA"/>
</dbReference>
<dbReference type="AlphaFoldDB" id="A0AAV0YCL5"/>
<reference evidence="1 2" key="1">
    <citation type="submission" date="2023-01" db="EMBL/GenBank/DDBJ databases">
        <authorList>
            <person name="Whitehead M."/>
        </authorList>
    </citation>
    <scope>NUCLEOTIDE SEQUENCE [LARGE SCALE GENOMIC DNA]</scope>
</reference>